<dbReference type="EMBL" id="QLNI01000074">
    <property type="protein sequence ID" value="RAL99994.1"/>
    <property type="molecule type" value="Genomic_DNA"/>
</dbReference>
<sequence>MKTCMLTDFLESMKPWLSKEYLHMAYLNENDHLVLLFKDNVQNVYNINDCSKMQLKNILADLKSKGILVQDKSSGFMENGSGSSS</sequence>
<keyword evidence="4" id="KW-1185">Reference proteome</keyword>
<dbReference type="OrthoDB" id="5422654at2"/>
<dbReference type="AlphaFoldDB" id="A0A328FA35"/>
<reference evidence="2 3" key="1">
    <citation type="submission" date="2018-06" db="EMBL/GenBank/DDBJ databases">
        <title>Complete Genome Sequence of Desulfobacter hydrogenophilus (DSM3380).</title>
        <authorList>
            <person name="Marietou A."/>
            <person name="Schreiber L."/>
            <person name="Marshall I."/>
            <person name="Jorgensen B."/>
        </authorList>
    </citation>
    <scope>NUCLEOTIDE SEQUENCE [LARGE SCALE GENOMIC DNA]</scope>
    <source>
        <strain evidence="2 3">DSM 3380</strain>
    </source>
</reference>
<evidence type="ECO:0000313" key="2">
    <source>
        <dbReference type="EMBL" id="RAL99994.1"/>
    </source>
</evidence>
<reference evidence="1 4" key="2">
    <citation type="submission" date="2019-02" db="EMBL/GenBank/DDBJ databases">
        <title>Complete genome sequence of Desulfobacter hydrogenophilus AcRS1.</title>
        <authorList>
            <person name="Marietou A."/>
            <person name="Lund M.B."/>
            <person name="Marshall I.P.G."/>
            <person name="Schreiber L."/>
            <person name="Jorgensen B."/>
        </authorList>
    </citation>
    <scope>NUCLEOTIDE SEQUENCE [LARGE SCALE GENOMIC DNA]</scope>
    <source>
        <strain evidence="1 4">AcRS1</strain>
    </source>
</reference>
<dbReference type="Proteomes" id="UP000248798">
    <property type="component" value="Unassembled WGS sequence"/>
</dbReference>
<evidence type="ECO:0000313" key="4">
    <source>
        <dbReference type="Proteomes" id="UP000293902"/>
    </source>
</evidence>
<evidence type="ECO:0000313" key="1">
    <source>
        <dbReference type="EMBL" id="QBH14957.1"/>
    </source>
</evidence>
<dbReference type="EMBL" id="CP036313">
    <property type="protein sequence ID" value="QBH14957.1"/>
    <property type="molecule type" value="Genomic_DNA"/>
</dbReference>
<accession>A0A328FA35</accession>
<dbReference type="RefSeq" id="WP_111960490.1">
    <property type="nucleotide sequence ID" value="NZ_CP036313.1"/>
</dbReference>
<dbReference type="Proteomes" id="UP000293902">
    <property type="component" value="Chromosome"/>
</dbReference>
<protein>
    <submittedName>
        <fullName evidence="2">Uncharacterized protein</fullName>
    </submittedName>
</protein>
<name>A0A328FA35_9BACT</name>
<proteinExistence type="predicted"/>
<organism evidence="2 3">
    <name type="scientific">Desulfobacter hydrogenophilus</name>
    <dbReference type="NCBI Taxonomy" id="2291"/>
    <lineage>
        <taxon>Bacteria</taxon>
        <taxon>Pseudomonadati</taxon>
        <taxon>Thermodesulfobacteriota</taxon>
        <taxon>Desulfobacteria</taxon>
        <taxon>Desulfobacterales</taxon>
        <taxon>Desulfobacteraceae</taxon>
        <taxon>Desulfobacter</taxon>
    </lineage>
</organism>
<evidence type="ECO:0000313" key="3">
    <source>
        <dbReference type="Proteomes" id="UP000248798"/>
    </source>
</evidence>
<gene>
    <name evidence="2" type="ORF">DO021_21450</name>
    <name evidence="1" type="ORF">EYB58_19770</name>
</gene>